<dbReference type="EMBL" id="CABR01000144">
    <property type="protein sequence ID" value="CBI11436.1"/>
    <property type="molecule type" value="Genomic_DNA"/>
</dbReference>
<sequence length="118" mass="12976">MSTLHKESEFENDICAHLAKHGWLYAESDFAQYDHARAVFPADVIAWVQTTQPKTWGALSNNHGAAAEAVLLDRIRKQMDDPGTLDVLRHSVDLLGLGGSTVPLHVEGYPLKLDALLS</sequence>
<reference evidence="1" key="1">
    <citation type="submission" date="2009-10" db="EMBL/GenBank/DDBJ databases">
        <title>Diversity of trophic interactions inside an arsenic-rich microbial ecosystem.</title>
        <authorList>
            <person name="Bertin P.N."/>
            <person name="Heinrich-Salmeron A."/>
            <person name="Pelletier E."/>
            <person name="Goulhen-Chollet F."/>
            <person name="Arsene-Ploetze F."/>
            <person name="Gallien S."/>
            <person name="Calteau A."/>
            <person name="Vallenet D."/>
            <person name="Casiot C."/>
            <person name="Chane-Woon-Ming B."/>
            <person name="Giloteaux L."/>
            <person name="Barakat M."/>
            <person name="Bonnefoy V."/>
            <person name="Bruneel O."/>
            <person name="Chandler M."/>
            <person name="Cleiss J."/>
            <person name="Duran R."/>
            <person name="Elbaz-Poulichet F."/>
            <person name="Fonknechten N."/>
            <person name="Lauga B."/>
            <person name="Mornico D."/>
            <person name="Ortet P."/>
            <person name="Schaeffer C."/>
            <person name="Siguier P."/>
            <person name="Alexander Thil Smith A."/>
            <person name="Van Dorsselaer A."/>
            <person name="Weissenbach J."/>
            <person name="Medigue C."/>
            <person name="Le Paslier D."/>
        </authorList>
    </citation>
    <scope>NUCLEOTIDE SEQUENCE</scope>
</reference>
<comment type="caution">
    <text evidence="1">The sequence shown here is derived from an EMBL/GenBank/DDBJ whole genome shotgun (WGS) entry which is preliminary data.</text>
</comment>
<dbReference type="AlphaFoldDB" id="E6QW13"/>
<proteinExistence type="predicted"/>
<protein>
    <submittedName>
        <fullName evidence="1">Uncharacterized protein</fullName>
    </submittedName>
</protein>
<evidence type="ECO:0000313" key="1">
    <source>
        <dbReference type="EMBL" id="CBI11436.1"/>
    </source>
</evidence>
<organism evidence="1">
    <name type="scientific">mine drainage metagenome</name>
    <dbReference type="NCBI Taxonomy" id="410659"/>
    <lineage>
        <taxon>unclassified sequences</taxon>
        <taxon>metagenomes</taxon>
        <taxon>ecological metagenomes</taxon>
    </lineage>
</organism>
<name>E6QW13_9ZZZZ</name>
<accession>E6QW13</accession>
<gene>
    <name evidence="1" type="ORF">CARN7_2265</name>
</gene>